<name>A0A6J5DE56_9BURK</name>
<accession>A0A6J5DE56</accession>
<protein>
    <submittedName>
        <fullName evidence="1">Uncharacterized protein</fullName>
    </submittedName>
</protein>
<reference evidence="1 2" key="1">
    <citation type="submission" date="2020-04" db="EMBL/GenBank/DDBJ databases">
        <authorList>
            <person name="De Canck E."/>
        </authorList>
    </citation>
    <scope>NUCLEOTIDE SEQUENCE [LARGE SCALE GENOMIC DNA]</scope>
    <source>
        <strain evidence="1 2">LMG 29739</strain>
    </source>
</reference>
<evidence type="ECO:0000313" key="2">
    <source>
        <dbReference type="Proteomes" id="UP000494329"/>
    </source>
</evidence>
<evidence type="ECO:0000313" key="1">
    <source>
        <dbReference type="EMBL" id="CAB3751697.1"/>
    </source>
</evidence>
<organism evidence="1 2">
    <name type="scientific">Paraburkholderia solisilvae</name>
    <dbReference type="NCBI Taxonomy" id="624376"/>
    <lineage>
        <taxon>Bacteria</taxon>
        <taxon>Pseudomonadati</taxon>
        <taxon>Pseudomonadota</taxon>
        <taxon>Betaproteobacteria</taxon>
        <taxon>Burkholderiales</taxon>
        <taxon>Burkholderiaceae</taxon>
        <taxon>Paraburkholderia</taxon>
    </lineage>
</organism>
<keyword evidence="2" id="KW-1185">Reference proteome</keyword>
<dbReference type="AlphaFoldDB" id="A0A6J5DE56"/>
<dbReference type="Proteomes" id="UP000494329">
    <property type="component" value="Unassembled WGS sequence"/>
</dbReference>
<dbReference type="EMBL" id="CADIKF010000007">
    <property type="protein sequence ID" value="CAB3751697.1"/>
    <property type="molecule type" value="Genomic_DNA"/>
</dbReference>
<sequence length="43" mass="5120">MSKFTDVQYVESFPADDHRVVDRNFATAHRTAERVLFFDMRVN</sequence>
<gene>
    <name evidence="1" type="ORF">LMG29739_01360</name>
</gene>
<proteinExistence type="predicted"/>